<keyword evidence="3" id="KW-0106">Calcium</keyword>
<keyword evidence="4" id="KW-0041">Annexin</keyword>
<organism evidence="6 7">
    <name type="scientific">Platanthera guangdongensis</name>
    <dbReference type="NCBI Taxonomy" id="2320717"/>
    <lineage>
        <taxon>Eukaryota</taxon>
        <taxon>Viridiplantae</taxon>
        <taxon>Streptophyta</taxon>
        <taxon>Embryophyta</taxon>
        <taxon>Tracheophyta</taxon>
        <taxon>Spermatophyta</taxon>
        <taxon>Magnoliopsida</taxon>
        <taxon>Liliopsida</taxon>
        <taxon>Asparagales</taxon>
        <taxon>Orchidaceae</taxon>
        <taxon>Orchidoideae</taxon>
        <taxon>Orchideae</taxon>
        <taxon>Orchidinae</taxon>
        <taxon>Platanthera</taxon>
    </lineage>
</organism>
<keyword evidence="7" id="KW-1185">Reference proteome</keyword>
<reference evidence="6 7" key="1">
    <citation type="journal article" date="2022" name="Nat. Plants">
        <title>Genomes of leafy and leafless Platanthera orchids illuminate the evolution of mycoheterotrophy.</title>
        <authorList>
            <person name="Li M.H."/>
            <person name="Liu K.W."/>
            <person name="Li Z."/>
            <person name="Lu H.C."/>
            <person name="Ye Q.L."/>
            <person name="Zhang D."/>
            <person name="Wang J.Y."/>
            <person name="Li Y.F."/>
            <person name="Zhong Z.M."/>
            <person name="Liu X."/>
            <person name="Yu X."/>
            <person name="Liu D.K."/>
            <person name="Tu X.D."/>
            <person name="Liu B."/>
            <person name="Hao Y."/>
            <person name="Liao X.Y."/>
            <person name="Jiang Y.T."/>
            <person name="Sun W.H."/>
            <person name="Chen J."/>
            <person name="Chen Y.Q."/>
            <person name="Ai Y."/>
            <person name="Zhai J.W."/>
            <person name="Wu S.S."/>
            <person name="Zhou Z."/>
            <person name="Hsiao Y.Y."/>
            <person name="Wu W.L."/>
            <person name="Chen Y.Y."/>
            <person name="Lin Y.F."/>
            <person name="Hsu J.L."/>
            <person name="Li C.Y."/>
            <person name="Wang Z.W."/>
            <person name="Zhao X."/>
            <person name="Zhong W.Y."/>
            <person name="Ma X.K."/>
            <person name="Ma L."/>
            <person name="Huang J."/>
            <person name="Chen G.Z."/>
            <person name="Huang M.Z."/>
            <person name="Huang L."/>
            <person name="Peng D.H."/>
            <person name="Luo Y.B."/>
            <person name="Zou S.Q."/>
            <person name="Chen S.P."/>
            <person name="Lan S."/>
            <person name="Tsai W.C."/>
            <person name="Van de Peer Y."/>
            <person name="Liu Z.J."/>
        </authorList>
    </citation>
    <scope>NUCLEOTIDE SEQUENCE [LARGE SCALE GENOMIC DNA]</scope>
    <source>
        <strain evidence="6">Lor288</strain>
    </source>
</reference>
<dbReference type="SUPFAM" id="SSF47874">
    <property type="entry name" value="Annexin"/>
    <property type="match status" value="1"/>
</dbReference>
<sequence length="312" mass="35496">MATVRVSLPAPSAVEDSELLRKACQGWGTDEKTVIDILAHRDAAQRSQIMQSYEELYHENLIKRLESELSGDFEKAMYRWILDPIEREAFIANEALKEELNYRVIIETAYINSTDELLVVKKAYQHRFKRSLEEDVASNTSGDLRKLLVGLVSTYRYDGEEVDNSLASSEANILHDAIKKREFSHDEVIRIFTTRSKCQLNATFNRYKDENGVSISKDLSAGAPDPFPSALRIIIRCIVSPHKYFEKLLRSVLNKAEIDEDTLTRIIVTRAEKDLKIVKDMYEERVNASLANSIGKQASGKYKDFLLALAGN</sequence>
<proteinExistence type="predicted"/>
<evidence type="ECO:0000256" key="1">
    <source>
        <dbReference type="ARBA" id="ARBA00022723"/>
    </source>
</evidence>
<dbReference type="InterPro" id="IPR009118">
    <property type="entry name" value="AnnexinD_plant"/>
</dbReference>
<keyword evidence="2" id="KW-0677">Repeat</keyword>
<dbReference type="PROSITE" id="PS51897">
    <property type="entry name" value="ANNEXIN_2"/>
    <property type="match status" value="4"/>
</dbReference>
<evidence type="ECO:0000313" key="7">
    <source>
        <dbReference type="Proteomes" id="UP001412067"/>
    </source>
</evidence>
<dbReference type="Pfam" id="PF00191">
    <property type="entry name" value="Annexin"/>
    <property type="match status" value="4"/>
</dbReference>
<dbReference type="PRINTS" id="PR00196">
    <property type="entry name" value="ANNEXIN"/>
</dbReference>
<accession>A0ABR2LL66</accession>
<evidence type="ECO:0000256" key="2">
    <source>
        <dbReference type="ARBA" id="ARBA00022737"/>
    </source>
</evidence>
<comment type="caution">
    <text evidence="6">The sequence shown here is derived from an EMBL/GenBank/DDBJ whole genome shotgun (WGS) entry which is preliminary data.</text>
</comment>
<dbReference type="Gene3D" id="1.10.220.10">
    <property type="entry name" value="Annexin"/>
    <property type="match status" value="4"/>
</dbReference>
<evidence type="ECO:0000256" key="4">
    <source>
        <dbReference type="ARBA" id="ARBA00023216"/>
    </source>
</evidence>
<evidence type="ECO:0000256" key="5">
    <source>
        <dbReference type="ARBA" id="ARBA00023302"/>
    </source>
</evidence>
<keyword evidence="5" id="KW-0111">Calcium/phospholipid-binding</keyword>
<dbReference type="InterPro" id="IPR018502">
    <property type="entry name" value="Annexin_repeat"/>
</dbReference>
<dbReference type="InterPro" id="IPR001464">
    <property type="entry name" value="Annexin"/>
</dbReference>
<evidence type="ECO:0000313" key="6">
    <source>
        <dbReference type="EMBL" id="KAK8942287.1"/>
    </source>
</evidence>
<dbReference type="PANTHER" id="PTHR10502:SF193">
    <property type="entry name" value="ANNEXIN D8"/>
    <property type="match status" value="1"/>
</dbReference>
<dbReference type="SMART" id="SM00335">
    <property type="entry name" value="ANX"/>
    <property type="match status" value="3"/>
</dbReference>
<name>A0ABR2LL66_9ASPA</name>
<dbReference type="PANTHER" id="PTHR10502">
    <property type="entry name" value="ANNEXIN"/>
    <property type="match status" value="1"/>
</dbReference>
<dbReference type="InterPro" id="IPR037104">
    <property type="entry name" value="Annexin_sf"/>
</dbReference>
<dbReference type="PRINTS" id="PR01814">
    <property type="entry name" value="ANNEXINPLANT"/>
</dbReference>
<evidence type="ECO:0008006" key="8">
    <source>
        <dbReference type="Google" id="ProtNLM"/>
    </source>
</evidence>
<dbReference type="Proteomes" id="UP001412067">
    <property type="component" value="Unassembled WGS sequence"/>
</dbReference>
<gene>
    <name evidence="6" type="ORF">KSP40_PGU011170</name>
</gene>
<dbReference type="EMBL" id="JBBWWR010000019">
    <property type="protein sequence ID" value="KAK8942287.1"/>
    <property type="molecule type" value="Genomic_DNA"/>
</dbReference>
<keyword evidence="1" id="KW-0479">Metal-binding</keyword>
<evidence type="ECO:0000256" key="3">
    <source>
        <dbReference type="ARBA" id="ARBA00022837"/>
    </source>
</evidence>
<protein>
    <recommendedName>
        <fullName evidence="8">Annexin</fullName>
    </recommendedName>
</protein>